<protein>
    <submittedName>
        <fullName evidence="2">Integrase core domain-containing protein</fullName>
    </submittedName>
</protein>
<dbReference type="AlphaFoldDB" id="A0A1T5FIK0"/>
<organism evidence="2 3">
    <name type="scientific">Sphingobacterium nematocida</name>
    <dbReference type="NCBI Taxonomy" id="1513896"/>
    <lineage>
        <taxon>Bacteria</taxon>
        <taxon>Pseudomonadati</taxon>
        <taxon>Bacteroidota</taxon>
        <taxon>Sphingobacteriia</taxon>
        <taxon>Sphingobacteriales</taxon>
        <taxon>Sphingobacteriaceae</taxon>
        <taxon>Sphingobacterium</taxon>
    </lineage>
</organism>
<dbReference type="PROSITE" id="PS50994">
    <property type="entry name" value="INTEGRASE"/>
    <property type="match status" value="1"/>
</dbReference>
<name>A0A1T5FIK0_9SPHI</name>
<dbReference type="Pfam" id="PF00665">
    <property type="entry name" value="rve"/>
    <property type="match status" value="1"/>
</dbReference>
<dbReference type="PANTHER" id="PTHR46889">
    <property type="entry name" value="TRANSPOSASE INSF FOR INSERTION SEQUENCE IS3B-RELATED"/>
    <property type="match status" value="1"/>
</dbReference>
<keyword evidence="3" id="KW-1185">Reference proteome</keyword>
<sequence length="189" mass="22549">MWQTDFTYFRIKGWGDYYLSTILDDYSRYIVHWELCTSMKHEDVIRNVDKAIEKAKLKTKAKPKLLSDNGSCYISKELGKYLTEELEMKQVHGRPAHPQTQGKIERYHRTMKNVVKLNNYYSPEELKESLEEFVNKYNNERYHESLKNLTPADVYYGRGELILKQRESLKKLAINNRKTEYLKQKLIAL</sequence>
<dbReference type="InterPro" id="IPR001584">
    <property type="entry name" value="Integrase_cat-core"/>
</dbReference>
<dbReference type="EMBL" id="FUZF01000016">
    <property type="protein sequence ID" value="SKB95896.1"/>
    <property type="molecule type" value="Genomic_DNA"/>
</dbReference>
<evidence type="ECO:0000313" key="2">
    <source>
        <dbReference type="EMBL" id="SKB95896.1"/>
    </source>
</evidence>
<proteinExistence type="predicted"/>
<dbReference type="STRING" id="1513896.SAMN05660841_03285"/>
<dbReference type="InterPro" id="IPR050900">
    <property type="entry name" value="Transposase_IS3/IS150/IS904"/>
</dbReference>
<feature type="domain" description="Integrase catalytic" evidence="1">
    <location>
        <begin position="1"/>
        <end position="159"/>
    </location>
</feature>
<dbReference type="Proteomes" id="UP000190150">
    <property type="component" value="Unassembled WGS sequence"/>
</dbReference>
<dbReference type="InterPro" id="IPR036397">
    <property type="entry name" value="RNaseH_sf"/>
</dbReference>
<dbReference type="PANTHER" id="PTHR46889:SF4">
    <property type="entry name" value="TRANSPOSASE INSO FOR INSERTION SEQUENCE ELEMENT IS911B-RELATED"/>
    <property type="match status" value="1"/>
</dbReference>
<evidence type="ECO:0000313" key="3">
    <source>
        <dbReference type="Proteomes" id="UP000190150"/>
    </source>
</evidence>
<accession>A0A1T5FIK0</accession>
<dbReference type="Gene3D" id="3.30.420.10">
    <property type="entry name" value="Ribonuclease H-like superfamily/Ribonuclease H"/>
    <property type="match status" value="1"/>
</dbReference>
<dbReference type="GO" id="GO:0003676">
    <property type="term" value="F:nucleic acid binding"/>
    <property type="evidence" value="ECO:0007669"/>
    <property type="project" value="InterPro"/>
</dbReference>
<dbReference type="SUPFAM" id="SSF53098">
    <property type="entry name" value="Ribonuclease H-like"/>
    <property type="match status" value="1"/>
</dbReference>
<reference evidence="3" key="1">
    <citation type="submission" date="2017-02" db="EMBL/GenBank/DDBJ databases">
        <authorList>
            <person name="Varghese N."/>
            <person name="Submissions S."/>
        </authorList>
    </citation>
    <scope>NUCLEOTIDE SEQUENCE [LARGE SCALE GENOMIC DNA]</scope>
    <source>
        <strain evidence="3">DSM 24091</strain>
    </source>
</reference>
<dbReference type="GO" id="GO:0015074">
    <property type="term" value="P:DNA integration"/>
    <property type="evidence" value="ECO:0007669"/>
    <property type="project" value="InterPro"/>
</dbReference>
<dbReference type="InterPro" id="IPR012337">
    <property type="entry name" value="RNaseH-like_sf"/>
</dbReference>
<evidence type="ECO:0000259" key="1">
    <source>
        <dbReference type="PROSITE" id="PS50994"/>
    </source>
</evidence>
<gene>
    <name evidence="2" type="ORF">SAMN05660841_03285</name>
</gene>